<feature type="chain" id="PRO_5019187351" evidence="5">
    <location>
        <begin position="21"/>
        <end position="224"/>
    </location>
</feature>
<keyword evidence="8" id="KW-1185">Reference proteome</keyword>
<dbReference type="Proteomes" id="UP000285710">
    <property type="component" value="Unassembled WGS sequence"/>
</dbReference>
<gene>
    <name evidence="7" type="ORF">D2T33_03645</name>
</gene>
<dbReference type="Pfam" id="PF13505">
    <property type="entry name" value="OMP_b-brl"/>
    <property type="match status" value="1"/>
</dbReference>
<proteinExistence type="inferred from homology"/>
<dbReference type="PANTHER" id="PTHR34001:SF3">
    <property type="entry name" value="BLL7405 PROTEIN"/>
    <property type="match status" value="1"/>
</dbReference>
<dbReference type="InterPro" id="IPR011250">
    <property type="entry name" value="OMP/PagP_B-barrel"/>
</dbReference>
<dbReference type="Gene3D" id="2.40.160.20">
    <property type="match status" value="1"/>
</dbReference>
<dbReference type="RefSeq" id="WP_128268882.1">
    <property type="nucleotide sequence ID" value="NZ_SAUW01000003.1"/>
</dbReference>
<evidence type="ECO:0000259" key="6">
    <source>
        <dbReference type="Pfam" id="PF13505"/>
    </source>
</evidence>
<feature type="domain" description="Outer membrane protein beta-barrel" evidence="6">
    <location>
        <begin position="43"/>
        <end position="224"/>
    </location>
</feature>
<evidence type="ECO:0000256" key="2">
    <source>
        <dbReference type="ARBA" id="ARBA00022729"/>
    </source>
</evidence>
<protein>
    <submittedName>
        <fullName evidence="7">Porin family protein</fullName>
    </submittedName>
</protein>
<comment type="similarity">
    <text evidence="4">Belongs to the Omp25/RopB family.</text>
</comment>
<dbReference type="EMBL" id="SAUW01000003">
    <property type="protein sequence ID" value="RWR14317.1"/>
    <property type="molecule type" value="Genomic_DNA"/>
</dbReference>
<dbReference type="InterPro" id="IPR051692">
    <property type="entry name" value="OMP-like"/>
</dbReference>
<keyword evidence="2 5" id="KW-0732">Signal</keyword>
<organism evidence="7 8">
    <name type="scientific">Paenirhodobacter populi</name>
    <dbReference type="NCBI Taxonomy" id="2306993"/>
    <lineage>
        <taxon>Bacteria</taxon>
        <taxon>Pseudomonadati</taxon>
        <taxon>Pseudomonadota</taxon>
        <taxon>Alphaproteobacteria</taxon>
        <taxon>Rhodobacterales</taxon>
        <taxon>Rhodobacter group</taxon>
        <taxon>Paenirhodobacter</taxon>
    </lineage>
</organism>
<dbReference type="SUPFAM" id="SSF56925">
    <property type="entry name" value="OMPA-like"/>
    <property type="match status" value="1"/>
</dbReference>
<dbReference type="PANTHER" id="PTHR34001">
    <property type="entry name" value="BLL7405 PROTEIN"/>
    <property type="match status" value="1"/>
</dbReference>
<evidence type="ECO:0000256" key="5">
    <source>
        <dbReference type="SAM" id="SignalP"/>
    </source>
</evidence>
<feature type="signal peptide" evidence="5">
    <location>
        <begin position="1"/>
        <end position="20"/>
    </location>
</feature>
<evidence type="ECO:0000313" key="7">
    <source>
        <dbReference type="EMBL" id="RWR14317.1"/>
    </source>
</evidence>
<dbReference type="InterPro" id="IPR027385">
    <property type="entry name" value="Beta-barrel_OMP"/>
</dbReference>
<sequence>MIKTFAIASVASMSAVAAMAGGYTAPVVEAAPVAPVVVPVYPTGWDGAYIGANINWGKSKVEAKDELADALGKKISEPDGTNGALRAGYDWQSGNGVYGLGAEYNFGKYKDSLTGEYATISDEDVKIDKAGTLFARAGYAFNDNWLAYGLLGYTWADAKYNDGTASQKKGLDGVTYGLGAEYKFNQNWSSYLEYAYTDLGSFNVSGGKAEADLQQIKLGVNYRF</sequence>
<dbReference type="AlphaFoldDB" id="A0A443J1H6"/>
<evidence type="ECO:0000256" key="4">
    <source>
        <dbReference type="ARBA" id="ARBA00038306"/>
    </source>
</evidence>
<evidence type="ECO:0000256" key="1">
    <source>
        <dbReference type="ARBA" id="ARBA00004370"/>
    </source>
</evidence>
<reference evidence="7 8" key="1">
    <citation type="submission" date="2019-01" db="EMBL/GenBank/DDBJ databases">
        <title>Sinorhodobacter populi sp. nov. isolated from the symptomatic bark tissue of Populus euramericana canker.</title>
        <authorList>
            <person name="Xu G."/>
        </authorList>
    </citation>
    <scope>NUCLEOTIDE SEQUENCE [LARGE SCALE GENOMIC DNA]</scope>
    <source>
        <strain evidence="7 8">2D-5</strain>
    </source>
</reference>
<reference evidence="7 8" key="2">
    <citation type="submission" date="2019-01" db="EMBL/GenBank/DDBJ databases">
        <authorList>
            <person name="Li Y."/>
        </authorList>
    </citation>
    <scope>NUCLEOTIDE SEQUENCE [LARGE SCALE GENOMIC DNA]</scope>
    <source>
        <strain evidence="7 8">2D-5</strain>
    </source>
</reference>
<evidence type="ECO:0000256" key="3">
    <source>
        <dbReference type="ARBA" id="ARBA00023136"/>
    </source>
</evidence>
<accession>A0A443J1H6</accession>
<name>A0A443J1H6_9RHOB</name>
<dbReference type="GO" id="GO:0016020">
    <property type="term" value="C:membrane"/>
    <property type="evidence" value="ECO:0007669"/>
    <property type="project" value="UniProtKB-SubCell"/>
</dbReference>
<comment type="caution">
    <text evidence="7">The sequence shown here is derived from an EMBL/GenBank/DDBJ whole genome shotgun (WGS) entry which is preliminary data.</text>
</comment>
<keyword evidence="3" id="KW-0472">Membrane</keyword>
<comment type="subcellular location">
    <subcellularLocation>
        <location evidence="1">Membrane</location>
    </subcellularLocation>
</comment>
<evidence type="ECO:0000313" key="8">
    <source>
        <dbReference type="Proteomes" id="UP000285710"/>
    </source>
</evidence>